<evidence type="ECO:0000313" key="9">
    <source>
        <dbReference type="Proteomes" id="UP000249363"/>
    </source>
</evidence>
<evidence type="ECO:0000256" key="1">
    <source>
        <dbReference type="ARBA" id="ARBA00022517"/>
    </source>
</evidence>
<dbReference type="PROSITE" id="PS50303">
    <property type="entry name" value="PUM_HD"/>
    <property type="match status" value="1"/>
</dbReference>
<protein>
    <recommendedName>
        <fullName evidence="7">PUM-HD domain-containing protein</fullName>
    </recommendedName>
</protein>
<feature type="region of interest" description="Disordered" evidence="6">
    <location>
        <begin position="1"/>
        <end position="107"/>
    </location>
</feature>
<evidence type="ECO:0000256" key="6">
    <source>
        <dbReference type="SAM" id="MobiDB-lite"/>
    </source>
</evidence>
<sequence length="811" mass="89342">MSHPSFEKEIAGSKHLGAGYAPSPLISSKLGNKQPSIDEPSSKMDVVQTGMDKILAKLASSSQSAGKKTPLPRGIAGKVDDKQPLQNMDQSRESRSISSPSQRSNHDQSIFAKATTHQGIMVSAGAPGMLDNMNERSGIDATEMLRLQRELIAANSRIAQQEQELAETRVIKHTLDQALGPPSEAEFVDRDTTNHNIRDSQTAFNASAKGFKQEHDIWTQDDAHSDISESFSAGAFNANRNLWGLPSQTAFGIQGTDKAYHGASHGMQDPTSQAWTHSGSNTGMTAPAVPQQQRIFSGPSPAVDGRLIGEPSFIGGIGPGLRRSVSQMNRAPAYFQPVPSTWAAFNNAVTNNAAAKASLNTTFNAYQQVGLIPIPQYQPRPIGTPLSPTAAEFTSNSPGPNPWPAISTGGASSPTYVMPMEPLNYRRLLDKNVSCDWKYIVDKIVDNSDQQASIFLQQKLKVGTAEQKFDIIEAIVSQAYPLMVNRFGNFLVQRCFEHGTPEQVIAIANSIKGNTLSLSMDAFGCHVIQKAFDCVPEEHKAMMVHELLRRIPETVIHRYACHVWQKLFELRWNNEPPQIMTKVNEALRGMWHEVALGETGSLVVQNIFENCVEDEKRPAVEEVLANIDLLSHGQFGNWCIQHICEHGVPRDKNRAIEHILLWCADYSMDQFASKVVEKCLKIGGPEFLDRYLARVCTGRADRPRMPLIDIAGDQYGNYLIQWILVNAAPHQRELVATHIRKHMVSLRGSKFGSRVAMLCCNPSLATRPGPGAGLQVNRFTTPNDERLQAAGTSGSRFGRGNHWTQNYPPFR</sequence>
<accession>A0A364KUB1</accession>
<feature type="compositionally biased region" description="Polar residues" evidence="6">
    <location>
        <begin position="802"/>
        <end position="811"/>
    </location>
</feature>
<dbReference type="SMART" id="SM00025">
    <property type="entry name" value="Pumilio"/>
    <property type="match status" value="8"/>
</dbReference>
<feature type="region of interest" description="Disordered" evidence="6">
    <location>
        <begin position="790"/>
        <end position="811"/>
    </location>
</feature>
<feature type="compositionally biased region" description="Polar residues" evidence="6">
    <location>
        <begin position="25"/>
        <end position="35"/>
    </location>
</feature>
<dbReference type="SUPFAM" id="SSF48371">
    <property type="entry name" value="ARM repeat"/>
    <property type="match status" value="1"/>
</dbReference>
<dbReference type="Pfam" id="PF00806">
    <property type="entry name" value="PUF"/>
    <property type="match status" value="8"/>
</dbReference>
<feature type="compositionally biased region" description="Basic and acidic residues" evidence="6">
    <location>
        <begin position="1"/>
        <end position="12"/>
    </location>
</feature>
<feature type="repeat" description="Pumilio" evidence="5">
    <location>
        <begin position="474"/>
        <end position="509"/>
    </location>
</feature>
<dbReference type="InterPro" id="IPR016024">
    <property type="entry name" value="ARM-type_fold"/>
</dbReference>
<dbReference type="Proteomes" id="UP000249363">
    <property type="component" value="Unassembled WGS sequence"/>
</dbReference>
<evidence type="ECO:0000259" key="7">
    <source>
        <dbReference type="PROSITE" id="PS50303"/>
    </source>
</evidence>
<proteinExistence type="predicted"/>
<dbReference type="GO" id="GO:0003730">
    <property type="term" value="F:mRNA 3'-UTR binding"/>
    <property type="evidence" value="ECO:0007669"/>
    <property type="project" value="TreeGrafter"/>
</dbReference>
<dbReference type="InterPro" id="IPR033133">
    <property type="entry name" value="PUM-HD"/>
</dbReference>
<dbReference type="RefSeq" id="XP_040731635.1">
    <property type="nucleotide sequence ID" value="XM_040875354.1"/>
</dbReference>
<dbReference type="CDD" id="cd07920">
    <property type="entry name" value="Pumilio"/>
    <property type="match status" value="1"/>
</dbReference>
<keyword evidence="3" id="KW-0677">Repeat</keyword>
<dbReference type="PROSITE" id="PS50302">
    <property type="entry name" value="PUM"/>
    <property type="match status" value="3"/>
</dbReference>
<dbReference type="InterPro" id="IPR011989">
    <property type="entry name" value="ARM-like"/>
</dbReference>
<evidence type="ECO:0000313" key="8">
    <source>
        <dbReference type="EMBL" id="RAO67119.1"/>
    </source>
</evidence>
<dbReference type="GO" id="GO:0006364">
    <property type="term" value="P:rRNA processing"/>
    <property type="evidence" value="ECO:0007669"/>
    <property type="project" value="UniProtKB-KW"/>
</dbReference>
<feature type="repeat" description="Pumilio" evidence="5">
    <location>
        <begin position="702"/>
        <end position="737"/>
    </location>
</feature>
<dbReference type="EMBL" id="MIKG01000004">
    <property type="protein sequence ID" value="RAO67119.1"/>
    <property type="molecule type" value="Genomic_DNA"/>
</dbReference>
<dbReference type="PANTHER" id="PTHR12537:SF48">
    <property type="entry name" value="MEIOTIC COILED-COIL PROTEIN 2"/>
    <property type="match status" value="1"/>
</dbReference>
<feature type="domain" description="PUM-HD" evidence="7">
    <location>
        <begin position="411"/>
        <end position="763"/>
    </location>
</feature>
<organism evidence="8 9">
    <name type="scientific">Talaromyces amestolkiae</name>
    <dbReference type="NCBI Taxonomy" id="1196081"/>
    <lineage>
        <taxon>Eukaryota</taxon>
        <taxon>Fungi</taxon>
        <taxon>Dikarya</taxon>
        <taxon>Ascomycota</taxon>
        <taxon>Pezizomycotina</taxon>
        <taxon>Eurotiomycetes</taxon>
        <taxon>Eurotiomycetidae</taxon>
        <taxon>Eurotiales</taxon>
        <taxon>Trichocomaceae</taxon>
        <taxon>Talaromyces</taxon>
        <taxon>Talaromyces sect. Talaromyces</taxon>
    </lineage>
</organism>
<reference evidence="8 9" key="1">
    <citation type="journal article" date="2017" name="Biotechnol. Biofuels">
        <title>Differential beta-glucosidase expression as a function of carbon source availability in Talaromyces amestolkiae: a genomic and proteomic approach.</title>
        <authorList>
            <person name="de Eugenio L.I."/>
            <person name="Mendez-Liter J.A."/>
            <person name="Nieto-Dominguez M."/>
            <person name="Alonso L."/>
            <person name="Gil-Munoz J."/>
            <person name="Barriuso J."/>
            <person name="Prieto A."/>
            <person name="Martinez M.J."/>
        </authorList>
    </citation>
    <scope>NUCLEOTIDE SEQUENCE [LARGE SCALE GENOMIC DNA]</scope>
    <source>
        <strain evidence="8 9">CIB</strain>
    </source>
</reference>
<dbReference type="InterPro" id="IPR001313">
    <property type="entry name" value="Pumilio_RNA-bd_rpt"/>
</dbReference>
<evidence type="ECO:0000256" key="5">
    <source>
        <dbReference type="PROSITE-ProRule" id="PRU00317"/>
    </source>
</evidence>
<dbReference type="OrthoDB" id="668540at2759"/>
<comment type="function">
    <text evidence="4">RNA-binding nucleolar protein required for pre-rRNA processing. Involved in production of 18S rRNA and assembly of small ribosomal subunit.</text>
</comment>
<feature type="repeat" description="Pumilio" evidence="5">
    <location>
        <begin position="510"/>
        <end position="545"/>
    </location>
</feature>
<dbReference type="AlphaFoldDB" id="A0A364KUB1"/>
<dbReference type="Gene3D" id="1.25.10.10">
    <property type="entry name" value="Leucine-rich Repeat Variant"/>
    <property type="match status" value="1"/>
</dbReference>
<dbReference type="GO" id="GO:0005737">
    <property type="term" value="C:cytoplasm"/>
    <property type="evidence" value="ECO:0007669"/>
    <property type="project" value="TreeGrafter"/>
</dbReference>
<dbReference type="STRING" id="1196081.A0A364KUB1"/>
<keyword evidence="1" id="KW-0690">Ribosome biogenesis</keyword>
<evidence type="ECO:0000256" key="3">
    <source>
        <dbReference type="ARBA" id="ARBA00022737"/>
    </source>
</evidence>
<gene>
    <name evidence="8" type="ORF">BHQ10_003131</name>
</gene>
<evidence type="ECO:0000256" key="4">
    <source>
        <dbReference type="ARBA" id="ARBA00024893"/>
    </source>
</evidence>
<keyword evidence="9" id="KW-1185">Reference proteome</keyword>
<dbReference type="InterPro" id="IPR033712">
    <property type="entry name" value="Pumilio_RNA-bd"/>
</dbReference>
<dbReference type="GO" id="GO:0010608">
    <property type="term" value="P:post-transcriptional regulation of gene expression"/>
    <property type="evidence" value="ECO:0007669"/>
    <property type="project" value="TreeGrafter"/>
</dbReference>
<dbReference type="PANTHER" id="PTHR12537">
    <property type="entry name" value="RNA BINDING PROTEIN PUMILIO-RELATED"/>
    <property type="match status" value="1"/>
</dbReference>
<evidence type="ECO:0000256" key="2">
    <source>
        <dbReference type="ARBA" id="ARBA00022552"/>
    </source>
</evidence>
<name>A0A364KUB1_TALAM</name>
<dbReference type="GeneID" id="63792347"/>
<keyword evidence="2" id="KW-0698">rRNA processing</keyword>
<comment type="caution">
    <text evidence="8">The sequence shown here is derived from an EMBL/GenBank/DDBJ whole genome shotgun (WGS) entry which is preliminary data.</text>
</comment>